<comment type="caution">
    <text evidence="2">The sequence shown here is derived from an EMBL/GenBank/DDBJ whole genome shotgun (WGS) entry which is preliminary data.</text>
</comment>
<proteinExistence type="predicted"/>
<dbReference type="RefSeq" id="WP_126693604.1">
    <property type="nucleotide sequence ID" value="NZ_RXOF01000006.1"/>
</dbReference>
<organism evidence="2 3">
    <name type="scientific">Hymenobacter gummosus</name>
    <dbReference type="NCBI Taxonomy" id="1776032"/>
    <lineage>
        <taxon>Bacteria</taxon>
        <taxon>Pseudomonadati</taxon>
        <taxon>Bacteroidota</taxon>
        <taxon>Cytophagia</taxon>
        <taxon>Cytophagales</taxon>
        <taxon>Hymenobacteraceae</taxon>
        <taxon>Hymenobacter</taxon>
    </lineage>
</organism>
<accession>A0A3S0JH64</accession>
<name>A0A3S0JH64_9BACT</name>
<dbReference type="EMBL" id="RXOF01000006">
    <property type="protein sequence ID" value="RTQ49745.1"/>
    <property type="molecule type" value="Genomic_DNA"/>
</dbReference>
<evidence type="ECO:0000313" key="3">
    <source>
        <dbReference type="Proteomes" id="UP000282184"/>
    </source>
</evidence>
<keyword evidence="3" id="KW-1185">Reference proteome</keyword>
<feature type="signal peptide" evidence="1">
    <location>
        <begin position="1"/>
        <end position="23"/>
    </location>
</feature>
<evidence type="ECO:0000256" key="1">
    <source>
        <dbReference type="SAM" id="SignalP"/>
    </source>
</evidence>
<sequence length="181" mass="19379">MIKQPLPALLLAGALLTAAPASAQAPAAEVQALTKRLNELLRDPNAKEHTEVLVSLADCGVRQTVRKYRSPGTDGSLNISVSNSKNGSNWGVKSNDKVELELNLGLDWSEIGAVSYQPRTDEESGRPYYELKLLRRPAAAGGNSSGLDAISLPLYTQDEKAVADVVRRLGAVRRQCSGQKG</sequence>
<feature type="chain" id="PRO_5018609028" evidence="1">
    <location>
        <begin position="24"/>
        <end position="181"/>
    </location>
</feature>
<dbReference type="AlphaFoldDB" id="A0A3S0JH64"/>
<gene>
    <name evidence="2" type="ORF">EJV47_13110</name>
</gene>
<reference evidence="2 3" key="1">
    <citation type="submission" date="2018-12" db="EMBL/GenBank/DDBJ databases">
        <title>Hymenobacter gummosus sp. nov., isolated from a spring.</title>
        <authorList>
            <person name="Nie L."/>
        </authorList>
    </citation>
    <scope>NUCLEOTIDE SEQUENCE [LARGE SCALE GENOMIC DNA]</scope>
    <source>
        <strain evidence="2 3">KCTC 52166</strain>
    </source>
</reference>
<protein>
    <submittedName>
        <fullName evidence="2">Uncharacterized protein</fullName>
    </submittedName>
</protein>
<dbReference type="OrthoDB" id="883131at2"/>
<dbReference type="Proteomes" id="UP000282184">
    <property type="component" value="Unassembled WGS sequence"/>
</dbReference>
<keyword evidence="1" id="KW-0732">Signal</keyword>
<evidence type="ECO:0000313" key="2">
    <source>
        <dbReference type="EMBL" id="RTQ49745.1"/>
    </source>
</evidence>